<dbReference type="GO" id="GO:0000976">
    <property type="term" value="F:transcription cis-regulatory region binding"/>
    <property type="evidence" value="ECO:0007669"/>
    <property type="project" value="TreeGrafter"/>
</dbReference>
<keyword evidence="5" id="KW-1185">Reference proteome</keyword>
<dbReference type="InterPro" id="IPR001647">
    <property type="entry name" value="HTH_TetR"/>
</dbReference>
<comment type="caution">
    <text evidence="4">The sequence shown here is derived from an EMBL/GenBank/DDBJ whole genome shotgun (WGS) entry which is preliminary data.</text>
</comment>
<evidence type="ECO:0000256" key="2">
    <source>
        <dbReference type="ARBA" id="ARBA00023125"/>
    </source>
</evidence>
<keyword evidence="3" id="KW-0804">Transcription</keyword>
<organism evidence="4 5">
    <name type="scientific">Rhodoblastus sphagnicola</name>
    <dbReference type="NCBI Taxonomy" id="333368"/>
    <lineage>
        <taxon>Bacteria</taxon>
        <taxon>Pseudomonadati</taxon>
        <taxon>Pseudomonadota</taxon>
        <taxon>Alphaproteobacteria</taxon>
        <taxon>Hyphomicrobiales</taxon>
        <taxon>Rhodoblastaceae</taxon>
        <taxon>Rhodoblastus</taxon>
    </lineage>
</organism>
<dbReference type="EMBL" id="NHSJ01000046">
    <property type="protein sequence ID" value="PPQ31967.1"/>
    <property type="molecule type" value="Genomic_DNA"/>
</dbReference>
<evidence type="ECO:0000313" key="4">
    <source>
        <dbReference type="EMBL" id="PPQ31967.1"/>
    </source>
</evidence>
<dbReference type="Gene3D" id="1.10.357.10">
    <property type="entry name" value="Tetracycline Repressor, domain 2"/>
    <property type="match status" value="1"/>
</dbReference>
<proteinExistence type="predicted"/>
<evidence type="ECO:0000256" key="1">
    <source>
        <dbReference type="ARBA" id="ARBA00023015"/>
    </source>
</evidence>
<evidence type="ECO:0000313" key="5">
    <source>
        <dbReference type="Proteomes" id="UP000239089"/>
    </source>
</evidence>
<dbReference type="SUPFAM" id="SSF46689">
    <property type="entry name" value="Homeodomain-like"/>
    <property type="match status" value="1"/>
</dbReference>
<dbReference type="Proteomes" id="UP000239089">
    <property type="component" value="Unassembled WGS sequence"/>
</dbReference>
<dbReference type="PANTHER" id="PTHR30055">
    <property type="entry name" value="HTH-TYPE TRANSCRIPTIONAL REGULATOR RUTR"/>
    <property type="match status" value="1"/>
</dbReference>
<accession>A0A2S6NBI8</accession>
<keyword evidence="1" id="KW-0805">Transcription regulation</keyword>
<dbReference type="GO" id="GO:0003700">
    <property type="term" value="F:DNA-binding transcription factor activity"/>
    <property type="evidence" value="ECO:0007669"/>
    <property type="project" value="TreeGrafter"/>
</dbReference>
<dbReference type="InterPro" id="IPR009057">
    <property type="entry name" value="Homeodomain-like_sf"/>
</dbReference>
<gene>
    <name evidence="4" type="ORF">CCR94_07680</name>
</gene>
<dbReference type="InterPro" id="IPR050109">
    <property type="entry name" value="HTH-type_TetR-like_transc_reg"/>
</dbReference>
<dbReference type="InterPro" id="IPR041478">
    <property type="entry name" value="TetR_C_27"/>
</dbReference>
<reference evidence="4 5" key="1">
    <citation type="journal article" date="2018" name="Arch. Microbiol.">
        <title>New insights into the metabolic potential of the phototrophic purple bacterium Rhodopila globiformis DSM 161(T) from its draft genome sequence and evidence for a vanadium-dependent nitrogenase.</title>
        <authorList>
            <person name="Imhoff J.F."/>
            <person name="Rahn T."/>
            <person name="Kunzel S."/>
            <person name="Neulinger S.C."/>
        </authorList>
    </citation>
    <scope>NUCLEOTIDE SEQUENCE [LARGE SCALE GENOMIC DNA]</scope>
    <source>
        <strain evidence="4 5">DSM 16996</strain>
    </source>
</reference>
<name>A0A2S6NBI8_9HYPH</name>
<dbReference type="PROSITE" id="PS50977">
    <property type="entry name" value="HTH_TETR_2"/>
    <property type="match status" value="1"/>
</dbReference>
<evidence type="ECO:0000256" key="3">
    <source>
        <dbReference type="ARBA" id="ARBA00023163"/>
    </source>
</evidence>
<dbReference type="RefSeq" id="WP_104507293.1">
    <property type="nucleotide sequence ID" value="NZ_JACIGC010000002.1"/>
</dbReference>
<dbReference type="OrthoDB" id="9802498at2"/>
<dbReference type="Pfam" id="PF17935">
    <property type="entry name" value="TetR_C_27"/>
    <property type="match status" value="1"/>
</dbReference>
<sequence>MSQSAPARQNETTADQRLLEHACDHLRRFGPKRTTILDIAEAAGMSHANVYRYFPSKLALFDAVTEQWLKSLESQLRLIKEGPDPAYDKLERALSAIQKTYRAKLEADPVLFKLLCEAIEKNRVVARKHRNKMQSEIQAIVEEGINAGSFRLTDRRRAMALVFDLSHRFIQPISITLDRAIPTPDLAFRAGRAFAAIQRSLFYGDPDFDL</sequence>
<keyword evidence="2" id="KW-0238">DNA-binding</keyword>
<dbReference type="Pfam" id="PF00440">
    <property type="entry name" value="TetR_N"/>
    <property type="match status" value="1"/>
</dbReference>
<protein>
    <submittedName>
        <fullName evidence="4">Uncharacterized protein</fullName>
    </submittedName>
</protein>
<dbReference type="PANTHER" id="PTHR30055:SF151">
    <property type="entry name" value="TRANSCRIPTIONAL REGULATORY PROTEIN"/>
    <property type="match status" value="1"/>
</dbReference>
<dbReference type="AlphaFoldDB" id="A0A2S6NBI8"/>